<feature type="compositionally biased region" description="Low complexity" evidence="5">
    <location>
        <begin position="187"/>
        <end position="198"/>
    </location>
</feature>
<dbReference type="PANTHER" id="PTHR46515:SF1">
    <property type="entry name" value="TATA ELEMENT MODULATORY FACTOR"/>
    <property type="match status" value="1"/>
</dbReference>
<gene>
    <name evidence="7" type="ORF">CDAUBV1_LOCUS15680</name>
</gene>
<evidence type="ECO:0000313" key="8">
    <source>
        <dbReference type="Proteomes" id="UP001497525"/>
    </source>
</evidence>
<feature type="region of interest" description="Disordered" evidence="5">
    <location>
        <begin position="429"/>
        <end position="451"/>
    </location>
</feature>
<proteinExistence type="predicted"/>
<dbReference type="Proteomes" id="UP001497525">
    <property type="component" value="Unassembled WGS sequence"/>
</dbReference>
<dbReference type="InterPro" id="IPR022092">
    <property type="entry name" value="TMF_DNA-bd"/>
</dbReference>
<evidence type="ECO:0000256" key="2">
    <source>
        <dbReference type="ARBA" id="ARBA00023034"/>
    </source>
</evidence>
<name>A0AAV2TT69_CALDB</name>
<feature type="compositionally biased region" description="Polar residues" evidence="5">
    <location>
        <begin position="167"/>
        <end position="178"/>
    </location>
</feature>
<feature type="region of interest" description="Disordered" evidence="5">
    <location>
        <begin position="37"/>
        <end position="87"/>
    </location>
</feature>
<dbReference type="InterPro" id="IPR022091">
    <property type="entry name" value="TMF_TATA-bd"/>
</dbReference>
<feature type="compositionally biased region" description="Polar residues" evidence="5">
    <location>
        <begin position="112"/>
        <end position="124"/>
    </location>
</feature>
<evidence type="ECO:0000313" key="7">
    <source>
        <dbReference type="EMBL" id="CAL5140350.1"/>
    </source>
</evidence>
<keyword evidence="3 4" id="KW-0175">Coiled coil</keyword>
<evidence type="ECO:0000256" key="1">
    <source>
        <dbReference type="ARBA" id="ARBA00004555"/>
    </source>
</evidence>
<feature type="compositionally biased region" description="Basic and acidic residues" evidence="5">
    <location>
        <begin position="144"/>
        <end position="159"/>
    </location>
</feature>
<evidence type="ECO:0000256" key="3">
    <source>
        <dbReference type="ARBA" id="ARBA00023054"/>
    </source>
</evidence>
<organism evidence="7 8">
    <name type="scientific">Calicophoron daubneyi</name>
    <name type="common">Rumen fluke</name>
    <name type="synonym">Paramphistomum daubneyi</name>
    <dbReference type="NCBI Taxonomy" id="300641"/>
    <lineage>
        <taxon>Eukaryota</taxon>
        <taxon>Metazoa</taxon>
        <taxon>Spiralia</taxon>
        <taxon>Lophotrochozoa</taxon>
        <taxon>Platyhelminthes</taxon>
        <taxon>Trematoda</taxon>
        <taxon>Digenea</taxon>
        <taxon>Plagiorchiida</taxon>
        <taxon>Pronocephalata</taxon>
        <taxon>Paramphistomoidea</taxon>
        <taxon>Paramphistomidae</taxon>
        <taxon>Calicophoron</taxon>
    </lineage>
</organism>
<feature type="compositionally biased region" description="Polar residues" evidence="5">
    <location>
        <begin position="58"/>
        <end position="68"/>
    </location>
</feature>
<feature type="coiled-coil region" evidence="4">
    <location>
        <begin position="714"/>
        <end position="755"/>
    </location>
</feature>
<dbReference type="PANTHER" id="PTHR46515">
    <property type="entry name" value="TATA ELEMENT MODULATORY FACTOR TMF1"/>
    <property type="match status" value="1"/>
</dbReference>
<dbReference type="GO" id="GO:0005783">
    <property type="term" value="C:endoplasmic reticulum"/>
    <property type="evidence" value="ECO:0007669"/>
    <property type="project" value="TreeGrafter"/>
</dbReference>
<dbReference type="Gene3D" id="1.10.287.1490">
    <property type="match status" value="1"/>
</dbReference>
<evidence type="ECO:0000256" key="4">
    <source>
        <dbReference type="SAM" id="Coils"/>
    </source>
</evidence>
<evidence type="ECO:0000256" key="5">
    <source>
        <dbReference type="SAM" id="MobiDB-lite"/>
    </source>
</evidence>
<dbReference type="EMBL" id="CAXLJL010000711">
    <property type="protein sequence ID" value="CAL5140350.1"/>
    <property type="molecule type" value="Genomic_DNA"/>
</dbReference>
<comment type="caution">
    <text evidence="7">The sequence shown here is derived from an EMBL/GenBank/DDBJ whole genome shotgun (WGS) entry which is preliminary data.</text>
</comment>
<accession>A0AAV2TT69</accession>
<keyword evidence="2" id="KW-0333">Golgi apparatus</keyword>
<protein>
    <recommendedName>
        <fullName evidence="6">TATA element modulatory factor 1 TATA binding domain-containing protein</fullName>
    </recommendedName>
</protein>
<feature type="region of interest" description="Disordered" evidence="5">
    <location>
        <begin position="112"/>
        <end position="217"/>
    </location>
</feature>
<dbReference type="Pfam" id="PF12329">
    <property type="entry name" value="TMF_DNA_bd"/>
    <property type="match status" value="1"/>
</dbReference>
<dbReference type="AlphaFoldDB" id="A0AAV2TT69"/>
<feature type="coiled-coil region" evidence="4">
    <location>
        <begin position="784"/>
        <end position="818"/>
    </location>
</feature>
<dbReference type="InterPro" id="IPR052602">
    <property type="entry name" value="Growth_transcription_reg"/>
</dbReference>
<dbReference type="GO" id="GO:0005794">
    <property type="term" value="C:Golgi apparatus"/>
    <property type="evidence" value="ECO:0007669"/>
    <property type="project" value="UniProtKB-SubCell"/>
</dbReference>
<feature type="domain" description="TATA element modulatory factor 1 TATA binding" evidence="6">
    <location>
        <begin position="954"/>
        <end position="999"/>
    </location>
</feature>
<reference evidence="7" key="1">
    <citation type="submission" date="2024-06" db="EMBL/GenBank/DDBJ databases">
        <authorList>
            <person name="Liu X."/>
            <person name="Lenzi L."/>
            <person name="Haldenby T S."/>
            <person name="Uol C."/>
        </authorList>
    </citation>
    <scope>NUCLEOTIDE SEQUENCE</scope>
</reference>
<dbReference type="Pfam" id="PF12325">
    <property type="entry name" value="TMF_TATA_bd"/>
    <property type="match status" value="1"/>
</dbReference>
<comment type="subcellular location">
    <subcellularLocation>
        <location evidence="1">Golgi apparatus</location>
    </subcellularLocation>
</comment>
<feature type="compositionally biased region" description="Polar residues" evidence="5">
    <location>
        <begin position="206"/>
        <end position="217"/>
    </location>
</feature>
<sequence>MSWWNTLDTAGRLSKFAYTALKTAQSRIDEALDIAETDQESSPHPVGTINFPAHSGESCKTPTPATQTEDQEKSRSPTGLNKATPVLGSEEEYRNSLLVASSIRSVISLSQKVHTSSSLSSDRTITPDALRPNSAVTEAPAENRSSETDRNLLRHKSEPNDPAPASSALNTGRVSNFTPLPLPPIGQSSKSSAVQKASSEGDLPSALQSPASPALTPNFQLLSTEDDFCTNTTGSDIEVISCSNSTNGGSLQMAPAAGTKNSRNIISNPTFNVARTQAFPEPVQISKFYPNVPHSAADDLRHSSTSFAREHRRAVSASQSCFGFGSPGEEDLAYAFQRLSKKMAEKKYLLTVREEKILQLCKDNSELRDLNAMLEEQLKTLQTAQDVTGISTEFSNRLAATEKRVQLISRERDQLKRSLATAQSKLNALSSQIGDQPGGPVSGDSNKSGLSKRITELERTLSEKNEQIDGLLKEGEKLAQDQLKTNALLKKMRSAEKESAQKERSQNEKIEQLTGQLEQVRSLLNEKETTLRDAAGKLDQLCKLNQDQETEIQSLKVQLNHYTSMSKEHKSEITDLNRKLAEAQERLSEAEKITESHSRLTEHEKTARYEHDVLKQQLDTARNELAVSKSYNQQQGDRWREEVNYYQGLLAETQARLESMKEAATTAAQPALHQLESLQLSLSTQTALWEQKERDLNQQILDAQRSVTNATEAEKDWRDRLQASEARIDTLEALVSRLQNENAESLRQLNSVREEHQSQSNVYQKLSSKLDSMTSDLTERDDRIRNLQELLTHERAKVESKADEIEQLTDQVQKLQRRLDSRPVSATPSEQLIPEVVGRLTGAVQTEGSLESRRSSVALSRSPSTLRSVDLSADANIQTAVEYLQSLLHLKDGECAQLRREVERLAGAQETLLTEVARLTSKTQRLARLAGEEITTTGATSASTSFSSIITSPDDGLDELQRRYETLLVLYGKVTEENNELKMDLADVKDMYKAQIDMLLRDK</sequence>
<evidence type="ECO:0000259" key="6">
    <source>
        <dbReference type="Pfam" id="PF12325"/>
    </source>
</evidence>